<feature type="compositionally biased region" description="Basic and acidic residues" evidence="1">
    <location>
        <begin position="526"/>
        <end position="546"/>
    </location>
</feature>
<dbReference type="EMBL" id="JAYMYS010000001">
    <property type="protein sequence ID" value="KAK7411134.1"/>
    <property type="molecule type" value="Genomic_DNA"/>
</dbReference>
<feature type="compositionally biased region" description="Basic and acidic residues" evidence="1">
    <location>
        <begin position="89"/>
        <end position="102"/>
    </location>
</feature>
<evidence type="ECO:0000313" key="3">
    <source>
        <dbReference type="Proteomes" id="UP001386955"/>
    </source>
</evidence>
<sequence>MAKTDQITGTTPYEARGAGGKLRKPPPRKPPPSPYARPPNSTRRGWISKFVDPAYRLIAGGASRILPSFLSAAPLTSPLPCPTSAAQDQDNRQTGESHEDDSCKSDILLLASKSSELASTVDISGKLKSSSDLVLSRQDEKVEKSDKNKLSDIEQLVKGKKFSRDEFDRLVAVLNSRVMDLSNAEQGKENTILTSRKDPEGLAMAHGLPKVANEQRHEELAATVQGTSTSLGLSKAGAEIGSSPIEIARAYMDSRALEAGPSSKSIIHTVESTVHGDEAAVLPYDPSPSRKSSTCWPGAVVHDANRTPQSHRSTYGLHNFPRTPYSRTFLTKSKSKLIHMQGDNSHISSTPVLQSQTNMYLQDKSKAGASESGYGSVGPIRRTRHKVGAQYSSRKPAYSSLNGNSQREGSCVIGGFTPVTKSMEPVGSSCTHKSLVFEASVPTVHMHSTLMAKKILDHIDRTIPTPKEKSAELKMATKWKNPESSIDFSTISSNEDNGLLKLKDISPPKYDGLEDKKSTLWNEGKGNYHVDMQPKESTDKSTDVRKGPLASDVNFNSSIPRRGDNDVSTTHNFGGSQIFSMKSAKEVVTSKTLSIAGHPSVVNQEKKSLTNPATIKAVLPPISIKKPESKWTLASDNGSGFTFPVSASSSVFSEPPTPSIVPLFSSVDNQSKEGSTDLSYSFSLKKSSSQVVFSFPSTSNTAILNEAEDIKFKFGSIEKPKPRILFSFGNNCVH</sequence>
<keyword evidence="3" id="KW-1185">Reference proteome</keyword>
<dbReference type="AlphaFoldDB" id="A0AAN9XW39"/>
<accession>A0AAN9XW39</accession>
<name>A0AAN9XW39_PSOTE</name>
<feature type="region of interest" description="Disordered" evidence="1">
    <location>
        <begin position="524"/>
        <end position="568"/>
    </location>
</feature>
<dbReference type="GO" id="GO:0005635">
    <property type="term" value="C:nuclear envelope"/>
    <property type="evidence" value="ECO:0007669"/>
    <property type="project" value="TreeGrafter"/>
</dbReference>
<feature type="region of interest" description="Disordered" evidence="1">
    <location>
        <begin position="365"/>
        <end position="404"/>
    </location>
</feature>
<reference evidence="2 3" key="1">
    <citation type="submission" date="2024-01" db="EMBL/GenBank/DDBJ databases">
        <title>The genomes of 5 underutilized Papilionoideae crops provide insights into root nodulation and disease resistanc.</title>
        <authorList>
            <person name="Jiang F."/>
        </authorList>
    </citation>
    <scope>NUCLEOTIDE SEQUENCE [LARGE SCALE GENOMIC DNA]</scope>
    <source>
        <strain evidence="2">DUOXIRENSHENG_FW03</strain>
        <tissue evidence="2">Leaves</tissue>
    </source>
</reference>
<dbReference type="PANTHER" id="PTHR33416">
    <property type="entry name" value="NUCLEAR PORE COMPLEX PROTEIN NUP1"/>
    <property type="match status" value="1"/>
</dbReference>
<dbReference type="PANTHER" id="PTHR33416:SF18">
    <property type="entry name" value="NUCLEOPORIN-LIKE PROTEIN"/>
    <property type="match status" value="1"/>
</dbReference>
<feature type="compositionally biased region" description="Pro residues" evidence="1">
    <location>
        <begin position="28"/>
        <end position="37"/>
    </location>
</feature>
<feature type="compositionally biased region" description="Polar residues" evidence="1">
    <location>
        <begin position="1"/>
        <end position="11"/>
    </location>
</feature>
<dbReference type="Proteomes" id="UP001386955">
    <property type="component" value="Unassembled WGS sequence"/>
</dbReference>
<evidence type="ECO:0000256" key="1">
    <source>
        <dbReference type="SAM" id="MobiDB-lite"/>
    </source>
</evidence>
<feature type="region of interest" description="Disordered" evidence="1">
    <location>
        <begin position="81"/>
        <end position="102"/>
    </location>
</feature>
<evidence type="ECO:0008006" key="4">
    <source>
        <dbReference type="Google" id="ProtNLM"/>
    </source>
</evidence>
<dbReference type="GO" id="GO:0071763">
    <property type="term" value="P:nuclear membrane organization"/>
    <property type="evidence" value="ECO:0007669"/>
    <property type="project" value="TreeGrafter"/>
</dbReference>
<proteinExistence type="predicted"/>
<comment type="caution">
    <text evidence="2">The sequence shown here is derived from an EMBL/GenBank/DDBJ whole genome shotgun (WGS) entry which is preliminary data.</text>
</comment>
<evidence type="ECO:0000313" key="2">
    <source>
        <dbReference type="EMBL" id="KAK7411134.1"/>
    </source>
</evidence>
<organism evidence="2 3">
    <name type="scientific">Psophocarpus tetragonolobus</name>
    <name type="common">Winged bean</name>
    <name type="synonym">Dolichos tetragonolobus</name>
    <dbReference type="NCBI Taxonomy" id="3891"/>
    <lineage>
        <taxon>Eukaryota</taxon>
        <taxon>Viridiplantae</taxon>
        <taxon>Streptophyta</taxon>
        <taxon>Embryophyta</taxon>
        <taxon>Tracheophyta</taxon>
        <taxon>Spermatophyta</taxon>
        <taxon>Magnoliopsida</taxon>
        <taxon>eudicotyledons</taxon>
        <taxon>Gunneridae</taxon>
        <taxon>Pentapetalae</taxon>
        <taxon>rosids</taxon>
        <taxon>fabids</taxon>
        <taxon>Fabales</taxon>
        <taxon>Fabaceae</taxon>
        <taxon>Papilionoideae</taxon>
        <taxon>50 kb inversion clade</taxon>
        <taxon>NPAAA clade</taxon>
        <taxon>indigoferoid/millettioid clade</taxon>
        <taxon>Phaseoleae</taxon>
        <taxon>Psophocarpus</taxon>
    </lineage>
</organism>
<gene>
    <name evidence="2" type="ORF">VNO78_02565</name>
</gene>
<protein>
    <recommendedName>
        <fullName evidence="4">Nuclear pore complex protein NUP1</fullName>
    </recommendedName>
</protein>
<feature type="region of interest" description="Disordered" evidence="1">
    <location>
        <begin position="1"/>
        <end position="45"/>
    </location>
</feature>